<dbReference type="Proteomes" id="UP001209540">
    <property type="component" value="Unassembled WGS sequence"/>
</dbReference>
<dbReference type="SUPFAM" id="SSF82199">
    <property type="entry name" value="SET domain"/>
    <property type="match status" value="2"/>
</dbReference>
<evidence type="ECO:0000259" key="1">
    <source>
        <dbReference type="PROSITE" id="PS50280"/>
    </source>
</evidence>
<keyword evidence="3" id="KW-1185">Reference proteome</keyword>
<dbReference type="Pfam" id="PF00856">
    <property type="entry name" value="SET"/>
    <property type="match status" value="1"/>
</dbReference>
<dbReference type="InterPro" id="IPR050869">
    <property type="entry name" value="H3K4_H4K5_MeTrfase"/>
</dbReference>
<gene>
    <name evidence="2" type="ORF">BDA99DRAFT_565862</name>
</gene>
<sequence length="441" mass="51526">MAATTITTAMDFISIHGHPSSTTTPTTPDEKHQEKNWLSICSFPGKGRGFVATQQIPAGTIVHTAEPLAAVVSQEWIPETCAWCFHFTYPKKMKYKMEMKVSTTCLQKKKKKQHPRSTTMTSKDVLFCSESCQQKYQTYGYHKNESELLLRCFHALEQVYHQRREKQTSNDNEDILHHDMNKFIKDLLHQKVDIHNDEQLRHWIDQAWTTFVQHYHQGQATQTWMPDDAERTMLRLVACCVGRRQMEAEYLFPELPVTVSTFNDLFQVQCNELAYIRRILLDVDHENESRKEKRILDALFDIMQMYIFFLSATSDFLDCPHTLFRAIYFREMANSFGLWEMASKQEEEDGNVTDDLELLGWGIYPSAVYFNHACDANIRKIRKGRQMVFISKRVIEQGEEACISYGCVEDTVQERRKRLLEHYHFLCACTRCEQEASSSSE</sequence>
<evidence type="ECO:0000313" key="3">
    <source>
        <dbReference type="Proteomes" id="UP001209540"/>
    </source>
</evidence>
<accession>A0AAD5JN08</accession>
<feature type="domain" description="SET" evidence="1">
    <location>
        <begin position="36"/>
        <end position="406"/>
    </location>
</feature>
<organism evidence="2 3">
    <name type="scientific">Phascolomyces articulosus</name>
    <dbReference type="NCBI Taxonomy" id="60185"/>
    <lineage>
        <taxon>Eukaryota</taxon>
        <taxon>Fungi</taxon>
        <taxon>Fungi incertae sedis</taxon>
        <taxon>Mucoromycota</taxon>
        <taxon>Mucoromycotina</taxon>
        <taxon>Mucoromycetes</taxon>
        <taxon>Mucorales</taxon>
        <taxon>Lichtheimiaceae</taxon>
        <taxon>Phascolomyces</taxon>
    </lineage>
</organism>
<dbReference type="PROSITE" id="PS50280">
    <property type="entry name" value="SET"/>
    <property type="match status" value="1"/>
</dbReference>
<evidence type="ECO:0000313" key="2">
    <source>
        <dbReference type="EMBL" id="KAI9245544.1"/>
    </source>
</evidence>
<dbReference type="CDD" id="cd20071">
    <property type="entry name" value="SET_SMYD"/>
    <property type="match status" value="1"/>
</dbReference>
<dbReference type="EMBL" id="JAIXMP010000051">
    <property type="protein sequence ID" value="KAI9245544.1"/>
    <property type="molecule type" value="Genomic_DNA"/>
</dbReference>
<name>A0AAD5JN08_9FUNG</name>
<protein>
    <recommendedName>
        <fullName evidence="1">SET domain-containing protein</fullName>
    </recommendedName>
</protein>
<reference evidence="2" key="2">
    <citation type="submission" date="2023-02" db="EMBL/GenBank/DDBJ databases">
        <authorList>
            <consortium name="DOE Joint Genome Institute"/>
            <person name="Mondo S.J."/>
            <person name="Chang Y."/>
            <person name="Wang Y."/>
            <person name="Ahrendt S."/>
            <person name="Andreopoulos W."/>
            <person name="Barry K."/>
            <person name="Beard J."/>
            <person name="Benny G.L."/>
            <person name="Blankenship S."/>
            <person name="Bonito G."/>
            <person name="Cuomo C."/>
            <person name="Desiro A."/>
            <person name="Gervers K.A."/>
            <person name="Hundley H."/>
            <person name="Kuo A."/>
            <person name="LaButti K."/>
            <person name="Lang B.F."/>
            <person name="Lipzen A."/>
            <person name="O'Donnell K."/>
            <person name="Pangilinan J."/>
            <person name="Reynolds N."/>
            <person name="Sandor L."/>
            <person name="Smith M.W."/>
            <person name="Tsang A."/>
            <person name="Grigoriev I.V."/>
            <person name="Stajich J.E."/>
            <person name="Spatafora J.W."/>
        </authorList>
    </citation>
    <scope>NUCLEOTIDE SEQUENCE</scope>
    <source>
        <strain evidence="2">RSA 2281</strain>
    </source>
</reference>
<dbReference type="PANTHER" id="PTHR12197:SF294">
    <property type="entry name" value="POTENTIAL PROTEIN LYSINE METHYLTRANSFERASE SET6"/>
    <property type="match status" value="1"/>
</dbReference>
<dbReference type="InterPro" id="IPR001214">
    <property type="entry name" value="SET_dom"/>
</dbReference>
<comment type="caution">
    <text evidence="2">The sequence shown here is derived from an EMBL/GenBank/DDBJ whole genome shotgun (WGS) entry which is preliminary data.</text>
</comment>
<dbReference type="InterPro" id="IPR046341">
    <property type="entry name" value="SET_dom_sf"/>
</dbReference>
<dbReference type="AlphaFoldDB" id="A0AAD5JN08"/>
<reference evidence="2" key="1">
    <citation type="journal article" date="2022" name="IScience">
        <title>Evolution of zygomycete secretomes and the origins of terrestrial fungal ecologies.</title>
        <authorList>
            <person name="Chang Y."/>
            <person name="Wang Y."/>
            <person name="Mondo S."/>
            <person name="Ahrendt S."/>
            <person name="Andreopoulos W."/>
            <person name="Barry K."/>
            <person name="Beard J."/>
            <person name="Benny G.L."/>
            <person name="Blankenship S."/>
            <person name="Bonito G."/>
            <person name="Cuomo C."/>
            <person name="Desiro A."/>
            <person name="Gervers K.A."/>
            <person name="Hundley H."/>
            <person name="Kuo A."/>
            <person name="LaButti K."/>
            <person name="Lang B.F."/>
            <person name="Lipzen A."/>
            <person name="O'Donnell K."/>
            <person name="Pangilinan J."/>
            <person name="Reynolds N."/>
            <person name="Sandor L."/>
            <person name="Smith M.E."/>
            <person name="Tsang A."/>
            <person name="Grigoriev I.V."/>
            <person name="Stajich J.E."/>
            <person name="Spatafora J.W."/>
        </authorList>
    </citation>
    <scope>NUCLEOTIDE SEQUENCE</scope>
    <source>
        <strain evidence="2">RSA 2281</strain>
    </source>
</reference>
<proteinExistence type="predicted"/>
<dbReference type="Gene3D" id="2.170.270.10">
    <property type="entry name" value="SET domain"/>
    <property type="match status" value="1"/>
</dbReference>
<dbReference type="GO" id="GO:0005634">
    <property type="term" value="C:nucleus"/>
    <property type="evidence" value="ECO:0007669"/>
    <property type="project" value="TreeGrafter"/>
</dbReference>
<dbReference type="PANTHER" id="PTHR12197">
    <property type="entry name" value="HISTONE-LYSINE N-METHYLTRANSFERASE SMYD"/>
    <property type="match status" value="1"/>
</dbReference>